<evidence type="ECO:0000256" key="4">
    <source>
        <dbReference type="ARBA" id="ARBA00022692"/>
    </source>
</evidence>
<evidence type="ECO:0000313" key="12">
    <source>
        <dbReference type="Proteomes" id="UP001589867"/>
    </source>
</evidence>
<dbReference type="Pfam" id="PF07730">
    <property type="entry name" value="HisKA_3"/>
    <property type="match status" value="1"/>
</dbReference>
<reference evidence="11 12" key="1">
    <citation type="submission" date="2024-09" db="EMBL/GenBank/DDBJ databases">
        <authorList>
            <person name="Sun Q."/>
            <person name="Mori K."/>
        </authorList>
    </citation>
    <scope>NUCLEOTIDE SEQUENCE [LARGE SCALE GENOMIC DNA]</scope>
    <source>
        <strain evidence="11 12">TBRC 3947</strain>
    </source>
</reference>
<dbReference type="InterPro" id="IPR011712">
    <property type="entry name" value="Sig_transdc_His_kin_sub3_dim/P"/>
</dbReference>
<dbReference type="Gene3D" id="3.30.565.10">
    <property type="entry name" value="Histidine kinase-like ATPase, C-terminal domain"/>
    <property type="match status" value="1"/>
</dbReference>
<dbReference type="SUPFAM" id="SSF55874">
    <property type="entry name" value="ATPase domain of HSP90 chaperone/DNA topoisomerase II/histidine kinase"/>
    <property type="match status" value="1"/>
</dbReference>
<organism evidence="11 12">
    <name type="scientific">Phytohabitans kaempferiae</name>
    <dbReference type="NCBI Taxonomy" id="1620943"/>
    <lineage>
        <taxon>Bacteria</taxon>
        <taxon>Bacillati</taxon>
        <taxon>Actinomycetota</taxon>
        <taxon>Actinomycetes</taxon>
        <taxon>Micromonosporales</taxon>
        <taxon>Micromonosporaceae</taxon>
    </lineage>
</organism>
<dbReference type="SMART" id="SM00387">
    <property type="entry name" value="HATPase_c"/>
    <property type="match status" value="1"/>
</dbReference>
<keyword evidence="3" id="KW-0808">Transferase</keyword>
<evidence type="ECO:0000256" key="3">
    <source>
        <dbReference type="ARBA" id="ARBA00022679"/>
    </source>
</evidence>
<evidence type="ECO:0000259" key="10">
    <source>
        <dbReference type="PROSITE" id="PS50109"/>
    </source>
</evidence>
<sequence length="401" mass="41622">MSRFVAYAALCRALLLGRLVVTIAAVGVGLRLVDDTWSTVGTLVLITVTTAVQVTVLSKWPGAVRWQLSFLVLDAALMITVLVTSGGGIAFFCYAAGHAALTGALLGTHGLPLWGVNAALGLAVATQLLRVESGEAGTSIAAPFMLAFPMIDIVCGFGAAVATAALARYIDATVTAVTAAQHLAAASERARLARELHDSVAKTLRGVSFAAVALPGLLRRQPDLAEQLASTVSEGADAAVREARDLLAGLRRDLPDRPFPDNVRDICGAWSERSGVPVQVTAVAVEPPVAARYELAQILGEALQNVTRHAKATLVLVGLRRSVAHVELTVTDDGDGFPMPDDLTELSGSGSFGIIGMAERAQALGGILRVESRPGTGTTVVAQIPLSGAVPTAHPHRAAFR</sequence>
<protein>
    <submittedName>
        <fullName evidence="11">Sensor histidine kinase</fullName>
    </submittedName>
</protein>
<feature type="domain" description="Histidine kinase" evidence="10">
    <location>
        <begin position="294"/>
        <end position="388"/>
    </location>
</feature>
<comment type="subcellular location">
    <subcellularLocation>
        <location evidence="1">Cell membrane</location>
        <topology evidence="1">Multi-pass membrane protein</topology>
    </subcellularLocation>
</comment>
<keyword evidence="4 9" id="KW-0812">Transmembrane</keyword>
<dbReference type="RefSeq" id="WP_377246557.1">
    <property type="nucleotide sequence ID" value="NZ_JBHLUH010000007.1"/>
</dbReference>
<feature type="transmembrane region" description="Helical" evidence="9">
    <location>
        <begin position="141"/>
        <end position="167"/>
    </location>
</feature>
<dbReference type="Pfam" id="PF02518">
    <property type="entry name" value="HATPase_c"/>
    <property type="match status" value="1"/>
</dbReference>
<name>A0ABV6LXN2_9ACTN</name>
<dbReference type="Gene3D" id="1.20.5.1930">
    <property type="match status" value="1"/>
</dbReference>
<accession>A0ABV6LXN2</accession>
<keyword evidence="6 9" id="KW-1133">Transmembrane helix</keyword>
<dbReference type="Proteomes" id="UP001589867">
    <property type="component" value="Unassembled WGS sequence"/>
</dbReference>
<evidence type="ECO:0000256" key="5">
    <source>
        <dbReference type="ARBA" id="ARBA00022777"/>
    </source>
</evidence>
<evidence type="ECO:0000256" key="1">
    <source>
        <dbReference type="ARBA" id="ARBA00004651"/>
    </source>
</evidence>
<keyword evidence="5 11" id="KW-0418">Kinase</keyword>
<dbReference type="InterPro" id="IPR036890">
    <property type="entry name" value="HATPase_C_sf"/>
</dbReference>
<dbReference type="PROSITE" id="PS50109">
    <property type="entry name" value="HIS_KIN"/>
    <property type="match status" value="1"/>
</dbReference>
<dbReference type="InterPro" id="IPR005467">
    <property type="entry name" value="His_kinase_dom"/>
</dbReference>
<evidence type="ECO:0000256" key="6">
    <source>
        <dbReference type="ARBA" id="ARBA00022989"/>
    </source>
</evidence>
<dbReference type="CDD" id="cd16917">
    <property type="entry name" value="HATPase_UhpB-NarQ-NarX-like"/>
    <property type="match status" value="1"/>
</dbReference>
<keyword evidence="2" id="KW-1003">Cell membrane</keyword>
<evidence type="ECO:0000256" key="9">
    <source>
        <dbReference type="SAM" id="Phobius"/>
    </source>
</evidence>
<comment type="caution">
    <text evidence="11">The sequence shown here is derived from an EMBL/GenBank/DDBJ whole genome shotgun (WGS) entry which is preliminary data.</text>
</comment>
<evidence type="ECO:0000313" key="11">
    <source>
        <dbReference type="EMBL" id="MFC0527170.1"/>
    </source>
</evidence>
<dbReference type="PANTHER" id="PTHR24421:SF37">
    <property type="entry name" value="SENSOR HISTIDINE KINASE NARS"/>
    <property type="match status" value="1"/>
</dbReference>
<keyword evidence="12" id="KW-1185">Reference proteome</keyword>
<gene>
    <name evidence="11" type="ORF">ACFFIA_05815</name>
</gene>
<feature type="transmembrane region" description="Helical" evidence="9">
    <location>
        <begin position="70"/>
        <end position="97"/>
    </location>
</feature>
<feature type="transmembrane region" description="Helical" evidence="9">
    <location>
        <begin position="40"/>
        <end position="58"/>
    </location>
</feature>
<dbReference type="PANTHER" id="PTHR24421">
    <property type="entry name" value="NITRATE/NITRITE SENSOR PROTEIN NARX-RELATED"/>
    <property type="match status" value="1"/>
</dbReference>
<dbReference type="InterPro" id="IPR050482">
    <property type="entry name" value="Sensor_HK_TwoCompSys"/>
</dbReference>
<evidence type="ECO:0000256" key="2">
    <source>
        <dbReference type="ARBA" id="ARBA00022475"/>
    </source>
</evidence>
<keyword evidence="8 9" id="KW-0472">Membrane</keyword>
<dbReference type="GO" id="GO:0016301">
    <property type="term" value="F:kinase activity"/>
    <property type="evidence" value="ECO:0007669"/>
    <property type="project" value="UniProtKB-KW"/>
</dbReference>
<proteinExistence type="predicted"/>
<dbReference type="InterPro" id="IPR003594">
    <property type="entry name" value="HATPase_dom"/>
</dbReference>
<feature type="transmembrane region" description="Helical" evidence="9">
    <location>
        <begin position="109"/>
        <end position="129"/>
    </location>
</feature>
<evidence type="ECO:0000256" key="7">
    <source>
        <dbReference type="ARBA" id="ARBA00023012"/>
    </source>
</evidence>
<keyword evidence="7" id="KW-0902">Two-component regulatory system</keyword>
<dbReference type="EMBL" id="JBHLUH010000007">
    <property type="protein sequence ID" value="MFC0527170.1"/>
    <property type="molecule type" value="Genomic_DNA"/>
</dbReference>
<evidence type="ECO:0000256" key="8">
    <source>
        <dbReference type="ARBA" id="ARBA00023136"/>
    </source>
</evidence>